<evidence type="ECO:0000313" key="4">
    <source>
        <dbReference type="Proteomes" id="UP000034444"/>
    </source>
</evidence>
<dbReference type="InterPro" id="IPR050445">
    <property type="entry name" value="Bact_polysacc_biosynth/exp"/>
</dbReference>
<keyword evidence="2" id="KW-1133">Transmembrane helix</keyword>
<organism evidence="3 4">
    <name type="scientific">Sulfurovum lithotrophicum</name>
    <dbReference type="NCBI Taxonomy" id="206403"/>
    <lineage>
        <taxon>Bacteria</taxon>
        <taxon>Pseudomonadati</taxon>
        <taxon>Campylobacterota</taxon>
        <taxon>Epsilonproteobacteria</taxon>
        <taxon>Campylobacterales</taxon>
        <taxon>Sulfurovaceae</taxon>
        <taxon>Sulfurovum</taxon>
    </lineage>
</organism>
<dbReference type="KEGG" id="slh:YH65_00915"/>
<evidence type="ECO:0000256" key="2">
    <source>
        <dbReference type="SAM" id="Phobius"/>
    </source>
</evidence>
<reference evidence="4" key="2">
    <citation type="journal article" date="2017" name="Stand. Genomic Sci.">
        <title>Complete genome sequence of the sulfur-oxidizing chemolithoautotrophic Sulfurovum lithotrophicum 42BKTT.</title>
        <authorList>
            <person name="Jeon W."/>
            <person name="Priscilla L."/>
            <person name="Park G."/>
            <person name="Lee H."/>
            <person name="Lee N."/>
            <person name="Lee D."/>
            <person name="Kwon H."/>
            <person name="Ahn I."/>
            <person name="Lee C."/>
            <person name="Lee H."/>
            <person name="Ahn J."/>
        </authorList>
    </citation>
    <scope>NUCLEOTIDE SEQUENCE [LARGE SCALE GENOMIC DNA]</scope>
    <source>
        <strain evidence="4">ATCC BAA-797 / 42BKT</strain>
    </source>
</reference>
<feature type="transmembrane region" description="Helical" evidence="2">
    <location>
        <begin position="7"/>
        <end position="23"/>
    </location>
</feature>
<dbReference type="EMBL" id="CP011308">
    <property type="protein sequence ID" value="AKF24124.1"/>
    <property type="molecule type" value="Genomic_DNA"/>
</dbReference>
<feature type="coiled-coil region" evidence="1">
    <location>
        <begin position="245"/>
        <end position="272"/>
    </location>
</feature>
<protein>
    <recommendedName>
        <fullName evidence="5">Capsule biosynthesis protein</fullName>
    </recommendedName>
</protein>
<evidence type="ECO:0008006" key="5">
    <source>
        <dbReference type="Google" id="ProtNLM"/>
    </source>
</evidence>
<evidence type="ECO:0000313" key="3">
    <source>
        <dbReference type="EMBL" id="AKF24124.1"/>
    </source>
</evidence>
<keyword evidence="2" id="KW-0812">Transmembrane</keyword>
<dbReference type="GO" id="GO:0005886">
    <property type="term" value="C:plasma membrane"/>
    <property type="evidence" value="ECO:0007669"/>
    <property type="project" value="TreeGrafter"/>
</dbReference>
<keyword evidence="1" id="KW-0175">Coiled coil</keyword>
<reference evidence="3 4" key="1">
    <citation type="submission" date="2015-04" db="EMBL/GenBank/DDBJ databases">
        <title>Complete genome sequence of Sulfurovum lithotrophicum ATCC BAA-797T.</title>
        <authorList>
            <person name="Ahn J."/>
            <person name="Park G."/>
            <person name="Jeon W."/>
            <person name="Jang Y."/>
            <person name="Jang M."/>
            <person name="Lee H."/>
            <person name="Lee H."/>
        </authorList>
    </citation>
    <scope>NUCLEOTIDE SEQUENCE [LARGE SCALE GENOMIC DNA]</scope>
    <source>
        <strain evidence="4">ATCC BAA-797 / 42BKT</strain>
    </source>
</reference>
<proteinExistence type="predicted"/>
<accession>A0A7U4LZN7</accession>
<dbReference type="GO" id="GO:0004713">
    <property type="term" value="F:protein tyrosine kinase activity"/>
    <property type="evidence" value="ECO:0007669"/>
    <property type="project" value="TreeGrafter"/>
</dbReference>
<dbReference type="Proteomes" id="UP000034444">
    <property type="component" value="Chromosome"/>
</dbReference>
<gene>
    <name evidence="3" type="ORF">YH65_00915</name>
</gene>
<dbReference type="RefSeq" id="WP_046550230.1">
    <property type="nucleotide sequence ID" value="NZ_CP011308.1"/>
</dbReference>
<evidence type="ECO:0000256" key="1">
    <source>
        <dbReference type="SAM" id="Coils"/>
    </source>
</evidence>
<sequence>MKAFIKLFFLVLFIMISIYIVYIETERYESTSIVRLYDLSQKQQLDLSSAMLGEPSDDTQDSAIIELYIRSNEMYEYLDKKYHLSQYYTSETVDFIHRLYKDTPIPYYYAGKKNLLERYNSDLEVIYDETSGTISLAFAHADPVKSKQILDSIITHSDEVINKFFQENAILGLRFIIQQSKQNKASFVKAIKALIKFQNEHGTIDPNIDVERKTTILATLETDLVKSEVDYSSKLRTWNPNGTEMKMLKETIDNLKKSIRKIKKELAGATKLNELNTNVFEYELLKSEMDFSKQVYQQSLMTLEELKTEVSQTAKHLVVISSPRVADTYTYPDVIWDLFTTLVILLLLYFILMAILMIINDHKD</sequence>
<keyword evidence="4" id="KW-1185">Reference proteome</keyword>
<name>A0A7U4LZN7_9BACT</name>
<dbReference type="AlphaFoldDB" id="A0A7U4LZN7"/>
<dbReference type="PANTHER" id="PTHR32309">
    <property type="entry name" value="TYROSINE-PROTEIN KINASE"/>
    <property type="match status" value="1"/>
</dbReference>
<dbReference type="PANTHER" id="PTHR32309:SF13">
    <property type="entry name" value="FERRIC ENTEROBACTIN TRANSPORT PROTEIN FEPE"/>
    <property type="match status" value="1"/>
</dbReference>
<dbReference type="OrthoDB" id="5452389at2"/>
<keyword evidence="2" id="KW-0472">Membrane</keyword>
<feature type="transmembrane region" description="Helical" evidence="2">
    <location>
        <begin position="334"/>
        <end position="359"/>
    </location>
</feature>